<feature type="binding site" evidence="19">
    <location>
        <position position="42"/>
    </location>
    <ligand>
        <name>ATP</name>
        <dbReference type="ChEBI" id="CHEBI:30616"/>
    </ligand>
</feature>
<evidence type="ECO:0000256" key="4">
    <source>
        <dbReference type="ARBA" id="ARBA00022553"/>
    </source>
</evidence>
<keyword evidence="6" id="KW-0812">Transmembrane</keyword>
<evidence type="ECO:0000256" key="9">
    <source>
        <dbReference type="ARBA" id="ARBA00022741"/>
    </source>
</evidence>
<evidence type="ECO:0000256" key="6">
    <source>
        <dbReference type="ARBA" id="ARBA00022692"/>
    </source>
</evidence>
<keyword evidence="12" id="KW-1133">Transmembrane helix</keyword>
<dbReference type="GO" id="GO:0016020">
    <property type="term" value="C:membrane"/>
    <property type="evidence" value="ECO:0007669"/>
    <property type="project" value="UniProtKB-SubCell"/>
</dbReference>
<evidence type="ECO:0000256" key="13">
    <source>
        <dbReference type="ARBA" id="ARBA00023136"/>
    </source>
</evidence>
<feature type="non-terminal residue" evidence="23">
    <location>
        <position position="304"/>
    </location>
</feature>
<keyword evidence="3 20" id="KW-0723">Serine/threonine-protein kinase</keyword>
<evidence type="ECO:0000256" key="2">
    <source>
        <dbReference type="ARBA" id="ARBA00012513"/>
    </source>
</evidence>
<dbReference type="Gramene" id="EFJ18988">
    <property type="protein sequence ID" value="EFJ18988"/>
    <property type="gene ID" value="SELMODRAFT_55105"/>
</dbReference>
<evidence type="ECO:0000313" key="24">
    <source>
        <dbReference type="Proteomes" id="UP000001514"/>
    </source>
</evidence>
<dbReference type="InterPro" id="IPR008271">
    <property type="entry name" value="Ser/Thr_kinase_AS"/>
</dbReference>
<evidence type="ECO:0000256" key="19">
    <source>
        <dbReference type="PROSITE-ProRule" id="PRU10141"/>
    </source>
</evidence>
<evidence type="ECO:0000259" key="21">
    <source>
        <dbReference type="PROSITE" id="PS50011"/>
    </source>
</evidence>
<evidence type="ECO:0000313" key="22">
    <source>
        <dbReference type="EMBL" id="EFJ07015.1"/>
    </source>
</evidence>
<keyword evidence="16" id="KW-0325">Glycoprotein</keyword>
<dbReference type="AlphaFoldDB" id="D8S9N2"/>
<dbReference type="PANTHER" id="PTHR47974">
    <property type="entry name" value="OS07G0415500 PROTEIN"/>
    <property type="match status" value="1"/>
</dbReference>
<dbReference type="EMBL" id="GL377690">
    <property type="protein sequence ID" value="EFJ07015.1"/>
    <property type="molecule type" value="Genomic_DNA"/>
</dbReference>
<dbReference type="GO" id="GO:0030246">
    <property type="term" value="F:carbohydrate binding"/>
    <property type="evidence" value="ECO:0007669"/>
    <property type="project" value="UniProtKB-KW"/>
</dbReference>
<keyword evidence="9 19" id="KW-0547">Nucleotide-binding</keyword>
<dbReference type="eggNOG" id="ENOG502QUXB">
    <property type="taxonomic scope" value="Eukaryota"/>
</dbReference>
<evidence type="ECO:0000313" key="23">
    <source>
        <dbReference type="EMBL" id="EFJ18988.1"/>
    </source>
</evidence>
<evidence type="ECO:0000256" key="15">
    <source>
        <dbReference type="ARBA" id="ARBA00023170"/>
    </source>
</evidence>
<dbReference type="InterPro" id="IPR000719">
    <property type="entry name" value="Prot_kinase_dom"/>
</dbReference>
<feature type="domain" description="Protein kinase" evidence="21">
    <location>
        <begin position="14"/>
        <end position="297"/>
    </location>
</feature>
<organism evidence="24">
    <name type="scientific">Selaginella moellendorffii</name>
    <name type="common">Spikemoss</name>
    <dbReference type="NCBI Taxonomy" id="88036"/>
    <lineage>
        <taxon>Eukaryota</taxon>
        <taxon>Viridiplantae</taxon>
        <taxon>Streptophyta</taxon>
        <taxon>Embryophyta</taxon>
        <taxon>Tracheophyta</taxon>
        <taxon>Lycopodiopsida</taxon>
        <taxon>Selaginellales</taxon>
        <taxon>Selaginellaceae</taxon>
        <taxon>Selaginella</taxon>
    </lineage>
</organism>
<dbReference type="PROSITE" id="PS50011">
    <property type="entry name" value="PROTEIN_KINASE_DOM"/>
    <property type="match status" value="1"/>
</dbReference>
<keyword evidence="10" id="KW-0418">Kinase</keyword>
<evidence type="ECO:0000256" key="5">
    <source>
        <dbReference type="ARBA" id="ARBA00022679"/>
    </source>
</evidence>
<gene>
    <name evidence="22" type="ORF">SELMODRAFT_45064</name>
    <name evidence="23" type="ORF">SELMODRAFT_55105</name>
</gene>
<evidence type="ECO:0000256" key="14">
    <source>
        <dbReference type="ARBA" id="ARBA00023157"/>
    </source>
</evidence>
<comment type="subcellular location">
    <subcellularLocation>
        <location evidence="1">Membrane</location>
        <topology evidence="1">Single-pass type I membrane protein</topology>
    </subcellularLocation>
</comment>
<dbReference type="PROSITE" id="PS00107">
    <property type="entry name" value="PROTEIN_KINASE_ATP"/>
    <property type="match status" value="1"/>
</dbReference>
<dbReference type="GO" id="GO:0004674">
    <property type="term" value="F:protein serine/threonine kinase activity"/>
    <property type="evidence" value="ECO:0007669"/>
    <property type="project" value="UniProtKB-KW"/>
</dbReference>
<dbReference type="EC" id="2.7.11.1" evidence="2"/>
<evidence type="ECO:0000256" key="16">
    <source>
        <dbReference type="ARBA" id="ARBA00023180"/>
    </source>
</evidence>
<dbReference type="FunFam" id="3.30.200.20:FF:000178">
    <property type="entry name" value="serine/threonine-protein kinase PBS1-like"/>
    <property type="match status" value="1"/>
</dbReference>
<dbReference type="InParanoid" id="D8S9N2"/>
<dbReference type="STRING" id="88036.D8S9N2"/>
<keyword evidence="11 19" id="KW-0067">ATP-binding</keyword>
<comment type="similarity">
    <text evidence="20">Belongs to the protein kinase superfamily.</text>
</comment>
<proteinExistence type="inferred from homology"/>
<dbReference type="Proteomes" id="UP000001514">
    <property type="component" value="Unassembled WGS sequence"/>
</dbReference>
<evidence type="ECO:0000256" key="1">
    <source>
        <dbReference type="ARBA" id="ARBA00004479"/>
    </source>
</evidence>
<dbReference type="EMBL" id="GL377608">
    <property type="protein sequence ID" value="EFJ18988.1"/>
    <property type="molecule type" value="Genomic_DNA"/>
</dbReference>
<protein>
    <recommendedName>
        <fullName evidence="2">non-specific serine/threonine protein kinase</fullName>
        <ecNumber evidence="2">2.7.11.1</ecNumber>
    </recommendedName>
</protein>
<evidence type="ECO:0000256" key="3">
    <source>
        <dbReference type="ARBA" id="ARBA00022527"/>
    </source>
</evidence>
<dbReference type="InterPro" id="IPR017441">
    <property type="entry name" value="Protein_kinase_ATP_BS"/>
</dbReference>
<reference evidence="23 24" key="1">
    <citation type="journal article" date="2011" name="Science">
        <title>The Selaginella genome identifies genetic changes associated with the evolution of vascular plants.</title>
        <authorList>
            <person name="Banks J.A."/>
            <person name="Nishiyama T."/>
            <person name="Hasebe M."/>
            <person name="Bowman J.L."/>
            <person name="Gribskov M."/>
            <person name="dePamphilis C."/>
            <person name="Albert V.A."/>
            <person name="Aono N."/>
            <person name="Aoyama T."/>
            <person name="Ambrose B.A."/>
            <person name="Ashton N.W."/>
            <person name="Axtell M.J."/>
            <person name="Barker E."/>
            <person name="Barker M.S."/>
            <person name="Bennetzen J.L."/>
            <person name="Bonawitz N.D."/>
            <person name="Chapple C."/>
            <person name="Cheng C."/>
            <person name="Correa L.G."/>
            <person name="Dacre M."/>
            <person name="DeBarry J."/>
            <person name="Dreyer I."/>
            <person name="Elias M."/>
            <person name="Engstrom E.M."/>
            <person name="Estelle M."/>
            <person name="Feng L."/>
            <person name="Finet C."/>
            <person name="Floyd S.K."/>
            <person name="Frommer W.B."/>
            <person name="Fujita T."/>
            <person name="Gramzow L."/>
            <person name="Gutensohn M."/>
            <person name="Harholt J."/>
            <person name="Hattori M."/>
            <person name="Heyl A."/>
            <person name="Hirai T."/>
            <person name="Hiwatashi Y."/>
            <person name="Ishikawa M."/>
            <person name="Iwata M."/>
            <person name="Karol K.G."/>
            <person name="Koehler B."/>
            <person name="Kolukisaoglu U."/>
            <person name="Kubo M."/>
            <person name="Kurata T."/>
            <person name="Lalonde S."/>
            <person name="Li K."/>
            <person name="Li Y."/>
            <person name="Litt A."/>
            <person name="Lyons E."/>
            <person name="Manning G."/>
            <person name="Maruyama T."/>
            <person name="Michael T.P."/>
            <person name="Mikami K."/>
            <person name="Miyazaki S."/>
            <person name="Morinaga S."/>
            <person name="Murata T."/>
            <person name="Mueller-Roeber B."/>
            <person name="Nelson D.R."/>
            <person name="Obara M."/>
            <person name="Oguri Y."/>
            <person name="Olmstead R.G."/>
            <person name="Onodera N."/>
            <person name="Petersen B.L."/>
            <person name="Pils B."/>
            <person name="Prigge M."/>
            <person name="Rensing S.A."/>
            <person name="Riano-Pachon D.M."/>
            <person name="Roberts A.W."/>
            <person name="Sato Y."/>
            <person name="Scheller H.V."/>
            <person name="Schulz B."/>
            <person name="Schulz C."/>
            <person name="Shakirov E.V."/>
            <person name="Shibagaki N."/>
            <person name="Shinohara N."/>
            <person name="Shippen D.E."/>
            <person name="Soerensen I."/>
            <person name="Sotooka R."/>
            <person name="Sugimoto N."/>
            <person name="Sugita M."/>
            <person name="Sumikawa N."/>
            <person name="Tanurdzic M."/>
            <person name="Theissen G."/>
            <person name="Ulvskov P."/>
            <person name="Wakazuki S."/>
            <person name="Weng J.K."/>
            <person name="Willats W.W."/>
            <person name="Wipf D."/>
            <person name="Wolf P.G."/>
            <person name="Yang L."/>
            <person name="Zimmer A.D."/>
            <person name="Zhu Q."/>
            <person name="Mitros T."/>
            <person name="Hellsten U."/>
            <person name="Loque D."/>
            <person name="Otillar R."/>
            <person name="Salamov A."/>
            <person name="Schmutz J."/>
            <person name="Shapiro H."/>
            <person name="Lindquist E."/>
            <person name="Lucas S."/>
            <person name="Rokhsar D."/>
            <person name="Grigoriev I.V."/>
        </authorList>
    </citation>
    <scope>NUCLEOTIDE SEQUENCE [LARGE SCALE GENOMIC DNA]</scope>
</reference>
<dbReference type="Gramene" id="EFJ07015">
    <property type="protein sequence ID" value="EFJ07015"/>
    <property type="gene ID" value="SELMODRAFT_45064"/>
</dbReference>
<feature type="non-terminal residue" evidence="23">
    <location>
        <position position="1"/>
    </location>
</feature>
<accession>D8S9N2</accession>
<sequence>PAKFSFKQVRKITNNFSVKLGDGGFGLVYEGTLKDGSKVAVKMLERTSTQGEKEFKAEVSVMATVRHLNLIRLRGYCAQGPRRILIYDFMPNSSLDKWLFITPAGKDCMLDWSRRYSIALGTARGLAYLHEECSQKIIHLDVKPENILLDQNFLPKVSDFGLAKLMDRDKSRVVTNMRGTPGYLAPEWLHGTAVTAKADVYSFGMVLLELICGRETIDLSKGSEQWYLPAWAVRMVEEGRPMELIDEQLHEEVEYFYEDQAKRSIRVALCCIQEDPTQRPTMGRVVQMLDGLVEPRVPQLSKLN</sequence>
<keyword evidence="15" id="KW-0675">Receptor</keyword>
<evidence type="ECO:0000256" key="10">
    <source>
        <dbReference type="ARBA" id="ARBA00022777"/>
    </source>
</evidence>
<dbReference type="GO" id="GO:0005524">
    <property type="term" value="F:ATP binding"/>
    <property type="evidence" value="ECO:0007669"/>
    <property type="project" value="UniProtKB-UniRule"/>
</dbReference>
<keyword evidence="14" id="KW-1015">Disulfide bond</keyword>
<keyword evidence="13" id="KW-0472">Membrane</keyword>
<keyword evidence="4" id="KW-0597">Phosphoprotein</keyword>
<evidence type="ECO:0000256" key="8">
    <source>
        <dbReference type="ARBA" id="ARBA00022734"/>
    </source>
</evidence>
<keyword evidence="24" id="KW-1185">Reference proteome</keyword>
<dbReference type="SUPFAM" id="SSF56112">
    <property type="entry name" value="Protein kinase-like (PK-like)"/>
    <property type="match status" value="1"/>
</dbReference>
<dbReference type="PROSITE" id="PS00108">
    <property type="entry name" value="PROTEIN_KINASE_ST"/>
    <property type="match status" value="1"/>
</dbReference>
<evidence type="ECO:0000256" key="18">
    <source>
        <dbReference type="ARBA" id="ARBA00048679"/>
    </source>
</evidence>
<dbReference type="PIRSF" id="PIRSF000654">
    <property type="entry name" value="Integrin-linked_kinase"/>
    <property type="match status" value="1"/>
</dbReference>
<dbReference type="FunCoup" id="D8S9N2">
    <property type="interactions" value="860"/>
</dbReference>
<comment type="catalytic activity">
    <reaction evidence="18">
        <text>L-seryl-[protein] + ATP = O-phospho-L-seryl-[protein] + ADP + H(+)</text>
        <dbReference type="Rhea" id="RHEA:17989"/>
        <dbReference type="Rhea" id="RHEA-COMP:9863"/>
        <dbReference type="Rhea" id="RHEA-COMP:11604"/>
        <dbReference type="ChEBI" id="CHEBI:15378"/>
        <dbReference type="ChEBI" id="CHEBI:29999"/>
        <dbReference type="ChEBI" id="CHEBI:30616"/>
        <dbReference type="ChEBI" id="CHEBI:83421"/>
        <dbReference type="ChEBI" id="CHEBI:456216"/>
        <dbReference type="EC" id="2.7.11.1"/>
    </reaction>
</comment>
<evidence type="ECO:0000256" key="11">
    <source>
        <dbReference type="ARBA" id="ARBA00022840"/>
    </source>
</evidence>
<evidence type="ECO:0000256" key="17">
    <source>
        <dbReference type="ARBA" id="ARBA00047899"/>
    </source>
</evidence>
<dbReference type="OMA" id="VMATVRH"/>
<dbReference type="CDD" id="cd14066">
    <property type="entry name" value="STKc_IRAK"/>
    <property type="match status" value="1"/>
</dbReference>
<dbReference type="KEGG" id="smo:SELMODRAFT_45064"/>
<dbReference type="PANTHER" id="PTHR47974:SF9">
    <property type="entry name" value="RECEPTOR-LIKE SERINE_THREONINE-PROTEIN KINASE"/>
    <property type="match status" value="1"/>
</dbReference>
<keyword evidence="7" id="KW-0732">Signal</keyword>
<keyword evidence="5" id="KW-0808">Transferase</keyword>
<evidence type="ECO:0000256" key="20">
    <source>
        <dbReference type="RuleBase" id="RU000304"/>
    </source>
</evidence>
<dbReference type="Pfam" id="PF00069">
    <property type="entry name" value="Pkinase"/>
    <property type="match status" value="1"/>
</dbReference>
<comment type="catalytic activity">
    <reaction evidence="17">
        <text>L-threonyl-[protein] + ATP = O-phospho-L-threonyl-[protein] + ADP + H(+)</text>
        <dbReference type="Rhea" id="RHEA:46608"/>
        <dbReference type="Rhea" id="RHEA-COMP:11060"/>
        <dbReference type="Rhea" id="RHEA-COMP:11605"/>
        <dbReference type="ChEBI" id="CHEBI:15378"/>
        <dbReference type="ChEBI" id="CHEBI:30013"/>
        <dbReference type="ChEBI" id="CHEBI:30616"/>
        <dbReference type="ChEBI" id="CHEBI:61977"/>
        <dbReference type="ChEBI" id="CHEBI:456216"/>
        <dbReference type="EC" id="2.7.11.1"/>
    </reaction>
</comment>
<evidence type="ECO:0000256" key="12">
    <source>
        <dbReference type="ARBA" id="ARBA00022989"/>
    </source>
</evidence>
<dbReference type="InterPro" id="IPR011009">
    <property type="entry name" value="Kinase-like_dom_sf"/>
</dbReference>
<dbReference type="FunFam" id="1.10.510.10:FF:000248">
    <property type="entry name" value="S-receptor-like kinase 5"/>
    <property type="match status" value="1"/>
</dbReference>
<dbReference type="KEGG" id="smo:SELMODRAFT_55105"/>
<dbReference type="Gene3D" id="1.10.510.10">
    <property type="entry name" value="Transferase(Phosphotransferase) domain 1"/>
    <property type="match status" value="1"/>
</dbReference>
<keyword evidence="8" id="KW-0430">Lectin</keyword>
<dbReference type="SMART" id="SM00220">
    <property type="entry name" value="S_TKc"/>
    <property type="match status" value="1"/>
</dbReference>
<name>D8S9N2_SELML</name>
<evidence type="ECO:0000256" key="7">
    <source>
        <dbReference type="ARBA" id="ARBA00022729"/>
    </source>
</evidence>
<dbReference type="Gene3D" id="3.30.200.20">
    <property type="entry name" value="Phosphorylase Kinase, domain 1"/>
    <property type="match status" value="1"/>
</dbReference>
<dbReference type="HOGENOM" id="CLU_000288_21_4_1"/>